<evidence type="ECO:0000313" key="2">
    <source>
        <dbReference type="Proteomes" id="UP000003221"/>
    </source>
</evidence>
<protein>
    <submittedName>
        <fullName evidence="1">Uncharacterized protein</fullName>
    </submittedName>
</protein>
<organism evidence="1 2">
    <name type="scientific">Salmonella enterica subsp. enterica serovar Montevideo str. S5-403</name>
    <dbReference type="NCBI Taxonomy" id="913242"/>
    <lineage>
        <taxon>Bacteria</taxon>
        <taxon>Pseudomonadati</taxon>
        <taxon>Pseudomonadota</taxon>
        <taxon>Gammaproteobacteria</taxon>
        <taxon>Enterobacterales</taxon>
        <taxon>Enterobacteriaceae</taxon>
        <taxon>Salmonella</taxon>
    </lineage>
</organism>
<gene>
    <name evidence="1" type="ORF">LTSEMON_3306</name>
</gene>
<comment type="caution">
    <text evidence="1">The sequence shown here is derived from an EMBL/GenBank/DDBJ whole genome shotgun (WGS) entry which is preliminary data.</text>
</comment>
<accession>G5Q590</accession>
<dbReference type="EMBL" id="AFCS01000778">
    <property type="protein sequence ID" value="EHC77201.1"/>
    <property type="molecule type" value="Genomic_DNA"/>
</dbReference>
<name>G5Q590_SALMO</name>
<sequence>MKLFANRLPFAAIARKTVQENQRGRPRLSGHVLRVQHHRWLT</sequence>
<dbReference type="Proteomes" id="UP000003221">
    <property type="component" value="Unassembled WGS sequence"/>
</dbReference>
<proteinExistence type="predicted"/>
<evidence type="ECO:0000313" key="1">
    <source>
        <dbReference type="EMBL" id="EHC77201.1"/>
    </source>
</evidence>
<reference evidence="1 2" key="1">
    <citation type="journal article" date="2011" name="BMC Genomics">
        <title>Genome sequencing reveals diversification of virulence factor content and possible host adaptation in distinct subpopulations of Salmonella enterica.</title>
        <authorList>
            <person name="den Bakker H.C."/>
            <person name="Moreno Switt A.I."/>
            <person name="Govoni G."/>
            <person name="Cummings C.A."/>
            <person name="Ranieri M.L."/>
            <person name="Degoricija L."/>
            <person name="Hoelzer K."/>
            <person name="Rodriguez-Rivera L.D."/>
            <person name="Brown S."/>
            <person name="Bolchacova E."/>
            <person name="Furtado M.R."/>
            <person name="Wiedmann M."/>
        </authorList>
    </citation>
    <scope>NUCLEOTIDE SEQUENCE [LARGE SCALE GENOMIC DNA]</scope>
    <source>
        <strain evidence="1 2">S5-403</strain>
    </source>
</reference>
<dbReference type="AlphaFoldDB" id="G5Q590"/>